<dbReference type="Pfam" id="PF13091">
    <property type="entry name" value="PLDc_2"/>
    <property type="match status" value="1"/>
</dbReference>
<evidence type="ECO:0000256" key="6">
    <source>
        <dbReference type="ARBA" id="ARBA00043167"/>
    </source>
</evidence>
<dbReference type="PROSITE" id="PS50035">
    <property type="entry name" value="PLD"/>
    <property type="match status" value="1"/>
</dbReference>
<dbReference type="GO" id="GO:0016042">
    <property type="term" value="P:lipid catabolic process"/>
    <property type="evidence" value="ECO:0007669"/>
    <property type="project" value="UniProtKB-KW"/>
</dbReference>
<dbReference type="InterPro" id="IPR025202">
    <property type="entry name" value="PLD-like_dom"/>
</dbReference>
<dbReference type="AlphaFoldDB" id="A0AAN9VK82"/>
<dbReference type="Gene3D" id="3.30.870.10">
    <property type="entry name" value="Endonuclease Chain A"/>
    <property type="match status" value="1"/>
</dbReference>
<keyword evidence="9" id="KW-1185">Reference proteome</keyword>
<dbReference type="GO" id="GO:0016891">
    <property type="term" value="F:RNA endonuclease activity producing 5'-phosphomonoesters, hydrolytic mechanism"/>
    <property type="evidence" value="ECO:0007669"/>
    <property type="project" value="TreeGrafter"/>
</dbReference>
<comment type="similarity">
    <text evidence="4">Belongs to the phospholipase D family. MitoPLD/Zucchini subfamily.</text>
</comment>
<protein>
    <recommendedName>
        <fullName evidence="5">Mitochondrial cardiolipin hydrolase</fullName>
    </recommendedName>
    <alternativeName>
        <fullName evidence="6">Mitochondrial phospholipase</fullName>
    </alternativeName>
</protein>
<comment type="caution">
    <text evidence="8">The sequence shown here is derived from an EMBL/GenBank/DDBJ whole genome shotgun (WGS) entry which is preliminary data.</text>
</comment>
<evidence type="ECO:0000256" key="1">
    <source>
        <dbReference type="ARBA" id="ARBA00022801"/>
    </source>
</evidence>
<dbReference type="EMBL" id="JAZDUA010000210">
    <property type="protein sequence ID" value="KAK7864142.1"/>
    <property type="molecule type" value="Genomic_DNA"/>
</dbReference>
<evidence type="ECO:0000313" key="8">
    <source>
        <dbReference type="EMBL" id="KAK7864142.1"/>
    </source>
</evidence>
<dbReference type="InterPro" id="IPR051406">
    <property type="entry name" value="PLD_domain"/>
</dbReference>
<sequence length="217" mass="25215">MVTVYRSVIRLRKRLVQINSNIIPTLILRICNLLLAPERERKKLNSEVRDCAIFHAGVYACGPYCPAEVNIRLRHHSLDCIELSLRKLTKCIEESKSSVDVALFNIACPELMIALRNEAKKGKVIHMITDAKYIEDRLNFTDIQEAMKKGVQIKRKTTRFLFHHKFIIIDKKVLFQGSCNFTNTALRGNCDNFLITSNKRIVKDYVQFYEDLWNDIP</sequence>
<dbReference type="SUPFAM" id="SSF56024">
    <property type="entry name" value="Phospholipase D/nuclease"/>
    <property type="match status" value="1"/>
</dbReference>
<evidence type="ECO:0000256" key="4">
    <source>
        <dbReference type="ARBA" id="ARBA00038012"/>
    </source>
</evidence>
<evidence type="ECO:0000256" key="2">
    <source>
        <dbReference type="ARBA" id="ARBA00022963"/>
    </source>
</evidence>
<gene>
    <name evidence="8" type="ORF">R5R35_007658</name>
</gene>
<evidence type="ECO:0000313" key="9">
    <source>
        <dbReference type="Proteomes" id="UP001378592"/>
    </source>
</evidence>
<dbReference type="PANTHER" id="PTHR43856">
    <property type="entry name" value="CARDIOLIPIN HYDROLASE"/>
    <property type="match status" value="1"/>
</dbReference>
<dbReference type="PANTHER" id="PTHR43856:SF1">
    <property type="entry name" value="MITOCHONDRIAL CARDIOLIPIN HYDROLASE"/>
    <property type="match status" value="1"/>
</dbReference>
<reference evidence="8 9" key="1">
    <citation type="submission" date="2024-03" db="EMBL/GenBank/DDBJ databases">
        <title>The genome assembly and annotation of the cricket Gryllus longicercus Weissman &amp; Gray.</title>
        <authorList>
            <person name="Szrajer S."/>
            <person name="Gray D."/>
            <person name="Ylla G."/>
        </authorList>
    </citation>
    <scope>NUCLEOTIDE SEQUENCE [LARGE SCALE GENOMIC DNA]</scope>
    <source>
        <strain evidence="8">DAG 2021-001</strain>
        <tissue evidence="8">Whole body minus gut</tissue>
    </source>
</reference>
<accession>A0AAN9VK82</accession>
<evidence type="ECO:0000259" key="7">
    <source>
        <dbReference type="PROSITE" id="PS50035"/>
    </source>
</evidence>
<keyword evidence="3" id="KW-0443">Lipid metabolism</keyword>
<organism evidence="8 9">
    <name type="scientific">Gryllus longicercus</name>
    <dbReference type="NCBI Taxonomy" id="2509291"/>
    <lineage>
        <taxon>Eukaryota</taxon>
        <taxon>Metazoa</taxon>
        <taxon>Ecdysozoa</taxon>
        <taxon>Arthropoda</taxon>
        <taxon>Hexapoda</taxon>
        <taxon>Insecta</taxon>
        <taxon>Pterygota</taxon>
        <taxon>Neoptera</taxon>
        <taxon>Polyneoptera</taxon>
        <taxon>Orthoptera</taxon>
        <taxon>Ensifera</taxon>
        <taxon>Gryllidea</taxon>
        <taxon>Grylloidea</taxon>
        <taxon>Gryllidae</taxon>
        <taxon>Gryllinae</taxon>
        <taxon>Gryllus</taxon>
    </lineage>
</organism>
<proteinExistence type="inferred from homology"/>
<keyword evidence="1" id="KW-0378">Hydrolase</keyword>
<dbReference type="InterPro" id="IPR001736">
    <property type="entry name" value="PLipase_D/transphosphatidylase"/>
</dbReference>
<keyword evidence="2" id="KW-0442">Lipid degradation</keyword>
<dbReference type="Proteomes" id="UP001378592">
    <property type="component" value="Unassembled WGS sequence"/>
</dbReference>
<feature type="domain" description="PLD phosphodiesterase" evidence="7">
    <location>
        <begin position="158"/>
        <end position="185"/>
    </location>
</feature>
<evidence type="ECO:0000256" key="3">
    <source>
        <dbReference type="ARBA" id="ARBA00023098"/>
    </source>
</evidence>
<name>A0AAN9VK82_9ORTH</name>
<evidence type="ECO:0000256" key="5">
    <source>
        <dbReference type="ARBA" id="ARBA00040549"/>
    </source>
</evidence>